<dbReference type="InterPro" id="IPR050807">
    <property type="entry name" value="TransReg_Diox_bact_type"/>
</dbReference>
<dbReference type="AlphaFoldDB" id="A0A6L5QB89"/>
<dbReference type="PROSITE" id="PS50943">
    <property type="entry name" value="HTH_CROC1"/>
    <property type="match status" value="1"/>
</dbReference>
<keyword evidence="1" id="KW-0805">Transcription regulation</keyword>
<evidence type="ECO:0000313" key="6">
    <source>
        <dbReference type="Proteomes" id="UP000481037"/>
    </source>
</evidence>
<protein>
    <submittedName>
        <fullName evidence="5">Helix-turn-helix domain-containing protein</fullName>
    </submittedName>
</protein>
<dbReference type="Proteomes" id="UP000481037">
    <property type="component" value="Unassembled WGS sequence"/>
</dbReference>
<dbReference type="Pfam" id="PF01381">
    <property type="entry name" value="HTH_3"/>
    <property type="match status" value="1"/>
</dbReference>
<name>A0A6L5QB89_9BURK</name>
<dbReference type="InterPro" id="IPR010982">
    <property type="entry name" value="Lambda_DNA-bd_dom_sf"/>
</dbReference>
<keyword evidence="3" id="KW-0804">Transcription</keyword>
<organism evidence="5 6">
    <name type="scientific">Duganella alba</name>
    <dbReference type="NCBI Taxonomy" id="2666081"/>
    <lineage>
        <taxon>Bacteria</taxon>
        <taxon>Pseudomonadati</taxon>
        <taxon>Pseudomonadota</taxon>
        <taxon>Betaproteobacteria</taxon>
        <taxon>Burkholderiales</taxon>
        <taxon>Oxalobacteraceae</taxon>
        <taxon>Telluria group</taxon>
        <taxon>Duganella</taxon>
    </lineage>
</organism>
<dbReference type="PANTHER" id="PTHR46797:SF23">
    <property type="entry name" value="HTH-TYPE TRANSCRIPTIONAL REGULATOR SUTR"/>
    <property type="match status" value="1"/>
</dbReference>
<reference evidence="5 6" key="1">
    <citation type="submission" date="2019-11" db="EMBL/GenBank/DDBJ databases">
        <title>Novel species isolated from a subtropical stream in China.</title>
        <authorList>
            <person name="Lu H."/>
        </authorList>
    </citation>
    <scope>NUCLEOTIDE SEQUENCE [LARGE SCALE GENOMIC DNA]</scope>
    <source>
        <strain evidence="5 6">FT25W</strain>
    </source>
</reference>
<dbReference type="PANTHER" id="PTHR46797">
    <property type="entry name" value="HTH-TYPE TRANSCRIPTIONAL REGULATOR"/>
    <property type="match status" value="1"/>
</dbReference>
<dbReference type="EMBL" id="WKJM01000002">
    <property type="protein sequence ID" value="MRX06788.1"/>
    <property type="molecule type" value="Genomic_DNA"/>
</dbReference>
<sequence>MENDLLKKLGTRIREKRKTLGWTQEDLASTAQIDRSYIGSVERGERNLTFTVLCQICTALDCEVAELTVGILELPQ</sequence>
<evidence type="ECO:0000259" key="4">
    <source>
        <dbReference type="PROSITE" id="PS50943"/>
    </source>
</evidence>
<dbReference type="GO" id="GO:0003677">
    <property type="term" value="F:DNA binding"/>
    <property type="evidence" value="ECO:0007669"/>
    <property type="project" value="UniProtKB-KW"/>
</dbReference>
<proteinExistence type="predicted"/>
<dbReference type="Gene3D" id="1.10.260.40">
    <property type="entry name" value="lambda repressor-like DNA-binding domains"/>
    <property type="match status" value="1"/>
</dbReference>
<dbReference type="GO" id="GO:0005829">
    <property type="term" value="C:cytosol"/>
    <property type="evidence" value="ECO:0007669"/>
    <property type="project" value="TreeGrafter"/>
</dbReference>
<keyword evidence="6" id="KW-1185">Reference proteome</keyword>
<gene>
    <name evidence="5" type="ORF">GJ697_02960</name>
</gene>
<evidence type="ECO:0000313" key="5">
    <source>
        <dbReference type="EMBL" id="MRX06788.1"/>
    </source>
</evidence>
<dbReference type="SMART" id="SM00530">
    <property type="entry name" value="HTH_XRE"/>
    <property type="match status" value="1"/>
</dbReference>
<evidence type="ECO:0000256" key="1">
    <source>
        <dbReference type="ARBA" id="ARBA00023015"/>
    </source>
</evidence>
<dbReference type="GO" id="GO:0003700">
    <property type="term" value="F:DNA-binding transcription factor activity"/>
    <property type="evidence" value="ECO:0007669"/>
    <property type="project" value="TreeGrafter"/>
</dbReference>
<dbReference type="InterPro" id="IPR001387">
    <property type="entry name" value="Cro/C1-type_HTH"/>
</dbReference>
<keyword evidence="2" id="KW-0238">DNA-binding</keyword>
<dbReference type="CDD" id="cd00093">
    <property type="entry name" value="HTH_XRE"/>
    <property type="match status" value="1"/>
</dbReference>
<evidence type="ECO:0000256" key="3">
    <source>
        <dbReference type="ARBA" id="ARBA00023163"/>
    </source>
</evidence>
<dbReference type="RefSeq" id="WP_154367612.1">
    <property type="nucleotide sequence ID" value="NZ_WKJM01000002.1"/>
</dbReference>
<dbReference type="SUPFAM" id="SSF47413">
    <property type="entry name" value="lambda repressor-like DNA-binding domains"/>
    <property type="match status" value="1"/>
</dbReference>
<accession>A0A6L5QB89</accession>
<evidence type="ECO:0000256" key="2">
    <source>
        <dbReference type="ARBA" id="ARBA00023125"/>
    </source>
</evidence>
<feature type="domain" description="HTH cro/C1-type" evidence="4">
    <location>
        <begin position="13"/>
        <end position="67"/>
    </location>
</feature>
<comment type="caution">
    <text evidence="5">The sequence shown here is derived from an EMBL/GenBank/DDBJ whole genome shotgun (WGS) entry which is preliminary data.</text>
</comment>